<reference evidence="3" key="1">
    <citation type="submission" date="2025-08" db="UniProtKB">
        <authorList>
            <consortium name="Ensembl"/>
        </authorList>
    </citation>
    <scope>IDENTIFICATION</scope>
</reference>
<dbReference type="PROSITE" id="PS50994">
    <property type="entry name" value="INTEGRASE"/>
    <property type="match status" value="1"/>
</dbReference>
<dbReference type="InterPro" id="IPR012337">
    <property type="entry name" value="RNaseH-like_sf"/>
</dbReference>
<dbReference type="Gene3D" id="1.10.340.70">
    <property type="match status" value="1"/>
</dbReference>
<sequence length="267" mass="30598">MDLVLADLQWTTCLVYLDDIIVFGRTFGEHLQRLDEVMVPEVLKMLHNSATGGHLGVQKLQAKVKDRFYWPGWFEDVKKWCRECTECASRKSSAPNIRAPLQPSFVSRPFERVALDILGPLPLTGDKNKYILVIGDYFSKWTEAVALPNQEAVSIAKVLVQEWVCRFGVPRSIHSDQGRNFESKLFTELCGLLQMHKTRTTSYHPQSNGMVERFNRTLLSMLSLFVDSNQQNWDTLLPYVMMAYRSSTHATTGFSPYKVLFGREIVL</sequence>
<dbReference type="GO" id="GO:0003676">
    <property type="term" value="F:nucleic acid binding"/>
    <property type="evidence" value="ECO:0007669"/>
    <property type="project" value="InterPro"/>
</dbReference>
<dbReference type="SUPFAM" id="SSF53098">
    <property type="entry name" value="Ribonuclease H-like"/>
    <property type="match status" value="1"/>
</dbReference>
<dbReference type="InterPro" id="IPR001584">
    <property type="entry name" value="Integrase_cat-core"/>
</dbReference>
<dbReference type="PANTHER" id="PTHR37984">
    <property type="entry name" value="PROTEIN CBG26694"/>
    <property type="match status" value="1"/>
</dbReference>
<dbReference type="InterPro" id="IPR050951">
    <property type="entry name" value="Retrovirus_Pol_polyprotein"/>
</dbReference>
<dbReference type="InterPro" id="IPR041588">
    <property type="entry name" value="Integrase_H2C2"/>
</dbReference>
<dbReference type="Pfam" id="PF17921">
    <property type="entry name" value="Integrase_H2C2"/>
    <property type="match status" value="1"/>
</dbReference>
<accession>A0A8C1ZGS5</accession>
<dbReference type="SUPFAM" id="SSF56672">
    <property type="entry name" value="DNA/RNA polymerases"/>
    <property type="match status" value="1"/>
</dbReference>
<protein>
    <recommendedName>
        <fullName evidence="1">Gypsy retrotransposon integrase-like protein 1</fullName>
    </recommendedName>
</protein>
<dbReference type="Ensembl" id="ENSCCRT00015081280.1">
    <property type="protein sequence ID" value="ENSCCRP00015078699.1"/>
    <property type="gene ID" value="ENSCCRG00015031858.1"/>
</dbReference>
<proteinExistence type="predicted"/>
<evidence type="ECO:0000256" key="1">
    <source>
        <dbReference type="ARBA" id="ARBA00039658"/>
    </source>
</evidence>
<dbReference type="GO" id="GO:0015074">
    <property type="term" value="P:DNA integration"/>
    <property type="evidence" value="ECO:0007669"/>
    <property type="project" value="InterPro"/>
</dbReference>
<dbReference type="Gene3D" id="3.30.420.10">
    <property type="entry name" value="Ribonuclease H-like superfamily/Ribonuclease H"/>
    <property type="match status" value="1"/>
</dbReference>
<dbReference type="Proteomes" id="UP000694700">
    <property type="component" value="Unplaced"/>
</dbReference>
<dbReference type="InterPro" id="IPR043502">
    <property type="entry name" value="DNA/RNA_pol_sf"/>
</dbReference>
<dbReference type="FunFam" id="3.30.420.10:FF:000032">
    <property type="entry name" value="Retrovirus-related Pol polyprotein from transposon 297-like Protein"/>
    <property type="match status" value="1"/>
</dbReference>
<name>A0A8C1ZGS5_CYPCA</name>
<dbReference type="FunFam" id="1.10.340.70:FF:000001">
    <property type="entry name" value="Retrovirus-related Pol polyprotein from transposon gypsy-like Protein"/>
    <property type="match status" value="1"/>
</dbReference>
<evidence type="ECO:0000313" key="3">
    <source>
        <dbReference type="Ensembl" id="ENSCCRP00015078699.1"/>
    </source>
</evidence>
<feature type="domain" description="Integrase catalytic" evidence="2">
    <location>
        <begin position="105"/>
        <end position="264"/>
    </location>
</feature>
<dbReference type="PANTHER" id="PTHR37984:SF15">
    <property type="entry name" value="INTEGRASE CATALYTIC DOMAIN-CONTAINING PROTEIN"/>
    <property type="match status" value="1"/>
</dbReference>
<dbReference type="AlphaFoldDB" id="A0A8C1ZGS5"/>
<organism evidence="3 4">
    <name type="scientific">Cyprinus carpio</name>
    <name type="common">Common carp</name>
    <dbReference type="NCBI Taxonomy" id="7962"/>
    <lineage>
        <taxon>Eukaryota</taxon>
        <taxon>Metazoa</taxon>
        <taxon>Chordata</taxon>
        <taxon>Craniata</taxon>
        <taxon>Vertebrata</taxon>
        <taxon>Euteleostomi</taxon>
        <taxon>Actinopterygii</taxon>
        <taxon>Neopterygii</taxon>
        <taxon>Teleostei</taxon>
        <taxon>Ostariophysi</taxon>
        <taxon>Cypriniformes</taxon>
        <taxon>Cyprinidae</taxon>
        <taxon>Cyprininae</taxon>
        <taxon>Cyprinus</taxon>
    </lineage>
</organism>
<evidence type="ECO:0000313" key="4">
    <source>
        <dbReference type="Proteomes" id="UP000694700"/>
    </source>
</evidence>
<evidence type="ECO:0000259" key="2">
    <source>
        <dbReference type="PROSITE" id="PS50994"/>
    </source>
</evidence>
<dbReference type="InterPro" id="IPR036397">
    <property type="entry name" value="RNaseH_sf"/>
</dbReference>
<dbReference type="Pfam" id="PF00665">
    <property type="entry name" value="rve"/>
    <property type="match status" value="1"/>
</dbReference>